<feature type="domain" description="DUF8201" evidence="2">
    <location>
        <begin position="1"/>
        <end position="458"/>
    </location>
</feature>
<evidence type="ECO:0000313" key="4">
    <source>
        <dbReference type="Proteomes" id="UP000886883"/>
    </source>
</evidence>
<feature type="transmembrane region" description="Helical" evidence="1">
    <location>
        <begin position="426"/>
        <end position="446"/>
    </location>
</feature>
<reference evidence="3" key="1">
    <citation type="journal article" date="2021" name="PeerJ">
        <title>Extensive microbial diversity within the chicken gut microbiome revealed by metagenomics and culture.</title>
        <authorList>
            <person name="Gilroy R."/>
            <person name="Ravi A."/>
            <person name="Getino M."/>
            <person name="Pursley I."/>
            <person name="Horton D.L."/>
            <person name="Alikhan N.F."/>
            <person name="Baker D."/>
            <person name="Gharbi K."/>
            <person name="Hall N."/>
            <person name="Watson M."/>
            <person name="Adriaenssens E.M."/>
            <person name="Foster-Nyarko E."/>
            <person name="Jarju S."/>
            <person name="Secka A."/>
            <person name="Antonio M."/>
            <person name="Oren A."/>
            <person name="Chaudhuri R.R."/>
            <person name="La Ragione R."/>
            <person name="Hildebrand F."/>
            <person name="Pallen M.J."/>
        </authorList>
    </citation>
    <scope>NUCLEOTIDE SEQUENCE</scope>
    <source>
        <strain evidence="3">USAMLcec3-2134</strain>
    </source>
</reference>
<dbReference type="InterPro" id="IPR058065">
    <property type="entry name" value="LIC_10190-like"/>
</dbReference>
<dbReference type="AlphaFoldDB" id="A0A9D2MSC5"/>
<feature type="transmembrane region" description="Helical" evidence="1">
    <location>
        <begin position="6"/>
        <end position="26"/>
    </location>
</feature>
<feature type="transmembrane region" description="Helical" evidence="1">
    <location>
        <begin position="452"/>
        <end position="469"/>
    </location>
</feature>
<keyword evidence="1" id="KW-0812">Transmembrane</keyword>
<name>A0A9D2MSC5_9FIRM</name>
<dbReference type="Pfam" id="PF26626">
    <property type="entry name" value="DUF8201"/>
    <property type="match status" value="1"/>
</dbReference>
<feature type="transmembrane region" description="Helical" evidence="1">
    <location>
        <begin position="96"/>
        <end position="116"/>
    </location>
</feature>
<feature type="transmembrane region" description="Helical" evidence="1">
    <location>
        <begin position="206"/>
        <end position="224"/>
    </location>
</feature>
<comment type="caution">
    <text evidence="3">The sequence shown here is derived from an EMBL/GenBank/DDBJ whole genome shotgun (WGS) entry which is preliminary data.</text>
</comment>
<sequence length="577" mass="65013">MLEILLLWIYLLFINAAAGIGVLRVLGRLAGRKGSSVGLSSAVLAGTVSITAFAEWFSIFSNVGMVCHLILLALAFVSVFAFRDSFLELLRKGRKIAFSWEGVLYLIFVVMTAYFASRGLQHTDTGIYHAQAIRWYEEYGLVKGLGNLQQHFAYNSAYLAYAAIFSMKWLLGQSLHVTTGFFQAFLCVWALYGLKNALRHKNHTADACRIAILIYALVNAEGTMSPATDYGTMWLVLFVVTRWAALCCEEKPEDLTDRTALLSVAAVCVATYKLSAGLLLLLALYPAALLIRKREIKKILVYIGAGVLVLVPFLWRNVLISGWLLYPFPAIDLFSVDWKIPVQHVQHDSDQIKVWGKCVFDVAQADMPLKQWLPLWWDAKDRYEQMLIYAVALAVPLEALAAFKGLREIAGRRKPEQRGTPGQKIAWEQILLHVSVFACICGWFFLAPFIRYGLAFLLIFPLMALGLWIRPEKMGPVRIAGGFLCAAVFFSLSDYWDYYVLSDLVWIKHHLTDPSYLIQQDYDRVETGEIAVGNLTVYYPLNSDNISYHAFPATAYEMMAERTTMRGDDISDGFMPK</sequence>
<accession>A0A9D2MSC5</accession>
<dbReference type="InterPro" id="IPR058514">
    <property type="entry name" value="DUF8201"/>
</dbReference>
<dbReference type="EMBL" id="DWXE01000022">
    <property type="protein sequence ID" value="HJB91110.1"/>
    <property type="molecule type" value="Genomic_DNA"/>
</dbReference>
<feature type="transmembrane region" description="Helical" evidence="1">
    <location>
        <begin position="260"/>
        <end position="287"/>
    </location>
</feature>
<keyword evidence="1" id="KW-0472">Membrane</keyword>
<evidence type="ECO:0000259" key="2">
    <source>
        <dbReference type="Pfam" id="PF26626"/>
    </source>
</evidence>
<feature type="transmembrane region" description="Helical" evidence="1">
    <location>
        <begin position="476"/>
        <end position="496"/>
    </location>
</feature>
<feature type="transmembrane region" description="Helical" evidence="1">
    <location>
        <begin position="175"/>
        <end position="194"/>
    </location>
</feature>
<keyword evidence="1" id="KW-1133">Transmembrane helix</keyword>
<evidence type="ECO:0000313" key="3">
    <source>
        <dbReference type="EMBL" id="HJB91110.1"/>
    </source>
</evidence>
<gene>
    <name evidence="3" type="ORF">H9763_06530</name>
</gene>
<dbReference type="Proteomes" id="UP000886883">
    <property type="component" value="Unassembled WGS sequence"/>
</dbReference>
<feature type="transmembrane region" description="Helical" evidence="1">
    <location>
        <begin position="38"/>
        <end position="57"/>
    </location>
</feature>
<dbReference type="NCBIfam" id="NF047510">
    <property type="entry name" value="LIC_10190_fam"/>
    <property type="match status" value="1"/>
</dbReference>
<feature type="transmembrane region" description="Helical" evidence="1">
    <location>
        <begin position="63"/>
        <end position="84"/>
    </location>
</feature>
<reference evidence="3" key="2">
    <citation type="submission" date="2021-04" db="EMBL/GenBank/DDBJ databases">
        <authorList>
            <person name="Gilroy R."/>
        </authorList>
    </citation>
    <scope>NUCLEOTIDE SEQUENCE</scope>
    <source>
        <strain evidence="3">USAMLcec3-2134</strain>
    </source>
</reference>
<proteinExistence type="predicted"/>
<feature type="transmembrane region" description="Helical" evidence="1">
    <location>
        <begin position="386"/>
        <end position="406"/>
    </location>
</feature>
<feature type="transmembrane region" description="Helical" evidence="1">
    <location>
        <begin position="299"/>
        <end position="326"/>
    </location>
</feature>
<organism evidence="3 4">
    <name type="scientific">Candidatus Eisenbergiella merdigallinarum</name>
    <dbReference type="NCBI Taxonomy" id="2838552"/>
    <lineage>
        <taxon>Bacteria</taxon>
        <taxon>Bacillati</taxon>
        <taxon>Bacillota</taxon>
        <taxon>Clostridia</taxon>
        <taxon>Lachnospirales</taxon>
        <taxon>Lachnospiraceae</taxon>
        <taxon>Eisenbergiella</taxon>
    </lineage>
</organism>
<protein>
    <recommendedName>
        <fullName evidence="2">DUF8201 domain-containing protein</fullName>
    </recommendedName>
</protein>
<evidence type="ECO:0000256" key="1">
    <source>
        <dbReference type="SAM" id="Phobius"/>
    </source>
</evidence>